<dbReference type="RefSeq" id="WP_230681532.1">
    <property type="nucleotide sequence ID" value="NZ_FNJL01000008.1"/>
</dbReference>
<evidence type="ECO:0000313" key="3">
    <source>
        <dbReference type="EMBL" id="SDP18449.1"/>
    </source>
</evidence>
<protein>
    <submittedName>
        <fullName evidence="3">Uncharacterized protein</fullName>
    </submittedName>
</protein>
<keyword evidence="2" id="KW-0732">Signal</keyword>
<accession>A0A1H0QNX7</accession>
<dbReference type="Proteomes" id="UP000199317">
    <property type="component" value="Unassembled WGS sequence"/>
</dbReference>
<reference evidence="4" key="1">
    <citation type="submission" date="2016-10" db="EMBL/GenBank/DDBJ databases">
        <authorList>
            <person name="Varghese N."/>
            <person name="Submissions S."/>
        </authorList>
    </citation>
    <scope>NUCLEOTIDE SEQUENCE [LARGE SCALE GENOMIC DNA]</scope>
    <source>
        <strain evidence="4">DSM 17101</strain>
    </source>
</reference>
<keyword evidence="4" id="KW-1185">Reference proteome</keyword>
<feature type="chain" id="PRO_5011759176" evidence="2">
    <location>
        <begin position="27"/>
        <end position="93"/>
    </location>
</feature>
<dbReference type="EMBL" id="FNJL01000008">
    <property type="protein sequence ID" value="SDP18449.1"/>
    <property type="molecule type" value="Genomic_DNA"/>
</dbReference>
<dbReference type="AlphaFoldDB" id="A0A1H0QNX7"/>
<feature type="region of interest" description="Disordered" evidence="1">
    <location>
        <begin position="59"/>
        <end position="93"/>
    </location>
</feature>
<evidence type="ECO:0000313" key="4">
    <source>
        <dbReference type="Proteomes" id="UP000199317"/>
    </source>
</evidence>
<sequence length="93" mass="10173">MQFHAAFKTFALATALAAVLATPAMAQVRERTFKIGTGITEDHPQARASRHLDEVLAARSGGKMRAKPPRWTATSPAWAWPRSPTATPSTRWC</sequence>
<feature type="signal peptide" evidence="2">
    <location>
        <begin position="1"/>
        <end position="26"/>
    </location>
</feature>
<organism evidence="3 4">
    <name type="scientific">Paracidovorax cattleyae</name>
    <dbReference type="NCBI Taxonomy" id="80868"/>
    <lineage>
        <taxon>Bacteria</taxon>
        <taxon>Pseudomonadati</taxon>
        <taxon>Pseudomonadota</taxon>
        <taxon>Betaproteobacteria</taxon>
        <taxon>Burkholderiales</taxon>
        <taxon>Comamonadaceae</taxon>
        <taxon>Paracidovorax</taxon>
    </lineage>
</organism>
<gene>
    <name evidence="3" type="ORF">SAMN04489708_108177</name>
</gene>
<feature type="compositionally biased region" description="Polar residues" evidence="1">
    <location>
        <begin position="84"/>
        <end position="93"/>
    </location>
</feature>
<evidence type="ECO:0000256" key="1">
    <source>
        <dbReference type="SAM" id="MobiDB-lite"/>
    </source>
</evidence>
<name>A0A1H0QNX7_9BURK</name>
<evidence type="ECO:0000256" key="2">
    <source>
        <dbReference type="SAM" id="SignalP"/>
    </source>
</evidence>
<proteinExistence type="predicted"/>